<dbReference type="Proteomes" id="UP000282654">
    <property type="component" value="Unassembled WGS sequence"/>
</dbReference>
<protein>
    <submittedName>
        <fullName evidence="2">Uncharacterized protein</fullName>
    </submittedName>
</protein>
<reference evidence="2 3" key="1">
    <citation type="submission" date="2018-11" db="EMBL/GenBank/DDBJ databases">
        <title>Genomic Encyclopedia of Type Strains, Phase IV (KMG-IV): sequencing the most valuable type-strain genomes for metagenomic binning, comparative biology and taxonomic classification.</title>
        <authorList>
            <person name="Goeker M."/>
        </authorList>
    </citation>
    <scope>NUCLEOTIDE SEQUENCE [LARGE SCALE GENOMIC DNA]</scope>
    <source>
        <strain evidence="2 3">DSM 102936</strain>
    </source>
</reference>
<organism evidence="2 3">
    <name type="scientific">Thermodesulfitimonas autotrophica</name>
    <dbReference type="NCBI Taxonomy" id="1894989"/>
    <lineage>
        <taxon>Bacteria</taxon>
        <taxon>Bacillati</taxon>
        <taxon>Bacillota</taxon>
        <taxon>Clostridia</taxon>
        <taxon>Thermoanaerobacterales</taxon>
        <taxon>Thermoanaerobacteraceae</taxon>
        <taxon>Thermodesulfitimonas</taxon>
    </lineage>
</organism>
<dbReference type="EMBL" id="RKRE01000002">
    <property type="protein sequence ID" value="RPF47066.1"/>
    <property type="molecule type" value="Genomic_DNA"/>
</dbReference>
<comment type="caution">
    <text evidence="2">The sequence shown here is derived from an EMBL/GenBank/DDBJ whole genome shotgun (WGS) entry which is preliminary data.</text>
</comment>
<sequence length="73" mass="7290">MDLLQRAGVGGSPAVGRCPGPPGAGRRKGDGTEYASPVPAVTGEEGALPNGASIKVVPRVEDPVLKRDGVSVL</sequence>
<gene>
    <name evidence="2" type="ORF">EDD75_1338</name>
</gene>
<keyword evidence="3" id="KW-1185">Reference proteome</keyword>
<evidence type="ECO:0000313" key="2">
    <source>
        <dbReference type="EMBL" id="RPF47066.1"/>
    </source>
</evidence>
<feature type="region of interest" description="Disordered" evidence="1">
    <location>
        <begin position="1"/>
        <end position="48"/>
    </location>
</feature>
<evidence type="ECO:0000256" key="1">
    <source>
        <dbReference type="SAM" id="MobiDB-lite"/>
    </source>
</evidence>
<proteinExistence type="predicted"/>
<accession>A0A3N5APB6</accession>
<dbReference type="AlphaFoldDB" id="A0A3N5APB6"/>
<name>A0A3N5APB6_9THEO</name>
<evidence type="ECO:0000313" key="3">
    <source>
        <dbReference type="Proteomes" id="UP000282654"/>
    </source>
</evidence>